<evidence type="ECO:0000256" key="2">
    <source>
        <dbReference type="ARBA" id="ARBA00006024"/>
    </source>
</evidence>
<proteinExistence type="inferred from homology"/>
<dbReference type="SUPFAM" id="SSF81653">
    <property type="entry name" value="Calcium ATPase, transduction domain A"/>
    <property type="match status" value="1"/>
</dbReference>
<evidence type="ECO:0000256" key="7">
    <source>
        <dbReference type="ARBA" id="ARBA00047308"/>
    </source>
</evidence>
<protein>
    <recommendedName>
        <fullName evidence="6">P-type Zn(2+) transporter</fullName>
        <ecNumber evidence="6">7.2.2.12</ecNumber>
    </recommendedName>
</protein>
<dbReference type="GO" id="GO:0015086">
    <property type="term" value="F:cadmium ion transmembrane transporter activity"/>
    <property type="evidence" value="ECO:0007669"/>
    <property type="project" value="TreeGrafter"/>
</dbReference>
<dbReference type="PRINTS" id="PR00119">
    <property type="entry name" value="CATATPASE"/>
</dbReference>
<keyword evidence="8" id="KW-0547">Nucleotide-binding</keyword>
<feature type="transmembrane region" description="Helical" evidence="8">
    <location>
        <begin position="227"/>
        <end position="246"/>
    </location>
</feature>
<dbReference type="PANTHER" id="PTHR48085">
    <property type="entry name" value="CADMIUM/ZINC-TRANSPORTING ATPASE HMA2-RELATED"/>
    <property type="match status" value="1"/>
</dbReference>
<dbReference type="NCBIfam" id="TIGR01494">
    <property type="entry name" value="ATPase_P-type"/>
    <property type="match status" value="1"/>
</dbReference>
<dbReference type="GO" id="GO:0016887">
    <property type="term" value="F:ATP hydrolysis activity"/>
    <property type="evidence" value="ECO:0007669"/>
    <property type="project" value="InterPro"/>
</dbReference>
<feature type="transmembrane region" description="Helical" evidence="8">
    <location>
        <begin position="31"/>
        <end position="50"/>
    </location>
</feature>
<evidence type="ECO:0000256" key="4">
    <source>
        <dbReference type="ARBA" id="ARBA00022989"/>
    </source>
</evidence>
<feature type="domain" description="P-type ATPase A" evidence="9">
    <location>
        <begin position="112"/>
        <end position="210"/>
    </location>
</feature>
<accession>A0A1T5CXQ9</accession>
<dbReference type="SUPFAM" id="SSF56784">
    <property type="entry name" value="HAD-like"/>
    <property type="match status" value="1"/>
</dbReference>
<dbReference type="NCBIfam" id="TIGR01512">
    <property type="entry name" value="ATPase-IB2_Cd"/>
    <property type="match status" value="1"/>
</dbReference>
<evidence type="ECO:0000313" key="11">
    <source>
        <dbReference type="Proteomes" id="UP000191112"/>
    </source>
</evidence>
<dbReference type="InterPro" id="IPR027256">
    <property type="entry name" value="P-typ_ATPase_IB"/>
</dbReference>
<keyword evidence="8" id="KW-1003">Cell membrane</keyword>
<feature type="transmembrane region" description="Helical" evidence="8">
    <location>
        <begin position="62"/>
        <end position="87"/>
    </location>
</feature>
<dbReference type="OrthoDB" id="1521937at2"/>
<evidence type="ECO:0000256" key="5">
    <source>
        <dbReference type="ARBA" id="ARBA00023136"/>
    </source>
</evidence>
<sequence>MKNINKFITVLSIAVVALLLEFILKEPYYAKILITVTGIIMSVILLKGMIDVLRSGNFGVDILAISAIAATLAVGNYWASLIILIMITGGDSLEDYAQKKARKDLKSLLDNTPKIAHKKIGNDLNDVPVDDIQIGDIIIVKPKETVPVDGILLSDEVLLDESSLTGESKPVSKLRGNSLWSGSLNGSGAITIQVSKLAKDSQYQQLVQLVHNSEKEPAHFVRMADRYALPFTIVAFLIAGISYLITRDPNRIAEVLVVASPCPLILAAPIALISGMSRSSRNGVVIKSGTVIEKLDKMKAIAFDKTGTLTKGDLAMDEILPENLFSKEELIDLVASVEQQSSHVLAISIMKNIGSKNIPLATDLKEIEGKGVEGKVNGKLIKVGKLNFVTNQSIQIKSEKTSLFVSVNDQYVGEITFSDEVRPEARQTIAQLLKMGIRKIMMISGDKQSISETIAKEIGISEVYAGCLPEDKLKILKSVSDDFRPIVMVGDGVNDAPSLTVADVGIAMGAKGSSAASDSADVVILKDNLEKVSDTVMISRETMKIARQSVFIGIAVCTVLMLIAAFGLLPALLGAGLQEVVDVISITSALRALKDRT</sequence>
<dbReference type="STRING" id="619805.SAMN05660477_00437"/>
<dbReference type="InterPro" id="IPR023214">
    <property type="entry name" value="HAD_sf"/>
</dbReference>
<organism evidence="10 11">
    <name type="scientific">Soonwooa buanensis</name>
    <dbReference type="NCBI Taxonomy" id="619805"/>
    <lineage>
        <taxon>Bacteria</taxon>
        <taxon>Pseudomonadati</taxon>
        <taxon>Bacteroidota</taxon>
        <taxon>Flavobacteriia</taxon>
        <taxon>Flavobacteriales</taxon>
        <taxon>Weeksellaceae</taxon>
        <taxon>Chryseobacterium group</taxon>
        <taxon>Soonwooa</taxon>
    </lineage>
</organism>
<dbReference type="RefSeq" id="WP_079665723.1">
    <property type="nucleotide sequence ID" value="NZ_FUYZ01000001.1"/>
</dbReference>
<keyword evidence="5 8" id="KW-0472">Membrane</keyword>
<dbReference type="InterPro" id="IPR023298">
    <property type="entry name" value="ATPase_P-typ_TM_dom_sf"/>
</dbReference>
<dbReference type="InterPro" id="IPR036412">
    <property type="entry name" value="HAD-like_sf"/>
</dbReference>
<dbReference type="GO" id="GO:0046872">
    <property type="term" value="F:metal ion binding"/>
    <property type="evidence" value="ECO:0007669"/>
    <property type="project" value="UniProtKB-KW"/>
</dbReference>
<keyword evidence="3 8" id="KW-0812">Transmembrane</keyword>
<dbReference type="Gene3D" id="3.40.50.1000">
    <property type="entry name" value="HAD superfamily/HAD-like"/>
    <property type="match status" value="1"/>
</dbReference>
<feature type="transmembrane region" description="Helical" evidence="8">
    <location>
        <begin position="6"/>
        <end position="24"/>
    </location>
</feature>
<evidence type="ECO:0000256" key="8">
    <source>
        <dbReference type="RuleBase" id="RU362081"/>
    </source>
</evidence>
<dbReference type="PROSITE" id="PS00154">
    <property type="entry name" value="ATPASE_E1_E2"/>
    <property type="match status" value="1"/>
</dbReference>
<dbReference type="AlphaFoldDB" id="A0A1T5CXQ9"/>
<dbReference type="GO" id="GO:0005524">
    <property type="term" value="F:ATP binding"/>
    <property type="evidence" value="ECO:0007669"/>
    <property type="project" value="UniProtKB-UniRule"/>
</dbReference>
<keyword evidence="11" id="KW-1185">Reference proteome</keyword>
<dbReference type="InterPro" id="IPR018303">
    <property type="entry name" value="ATPase_P-typ_P_site"/>
</dbReference>
<dbReference type="InterPro" id="IPR001757">
    <property type="entry name" value="P_typ_ATPase"/>
</dbReference>
<dbReference type="Proteomes" id="UP000191112">
    <property type="component" value="Unassembled WGS sequence"/>
</dbReference>
<keyword evidence="8" id="KW-0067">ATP-binding</keyword>
<name>A0A1T5CXQ9_9FLAO</name>
<evidence type="ECO:0000256" key="1">
    <source>
        <dbReference type="ARBA" id="ARBA00004370"/>
    </source>
</evidence>
<dbReference type="Gene3D" id="2.70.150.10">
    <property type="entry name" value="Calcium-transporting ATPase, cytoplasmic transduction domain A"/>
    <property type="match status" value="1"/>
</dbReference>
<dbReference type="GO" id="GO:0016463">
    <property type="term" value="F:P-type zinc transporter activity"/>
    <property type="evidence" value="ECO:0007669"/>
    <property type="project" value="UniProtKB-EC"/>
</dbReference>
<evidence type="ECO:0000256" key="3">
    <source>
        <dbReference type="ARBA" id="ARBA00022692"/>
    </source>
</evidence>
<dbReference type="InterPro" id="IPR059000">
    <property type="entry name" value="ATPase_P-type_domA"/>
</dbReference>
<gene>
    <name evidence="10" type="ORF">SAMN05660477_00437</name>
</gene>
<comment type="catalytic activity">
    <reaction evidence="7">
        <text>Zn(2+)(in) + ATP + H2O = Zn(2+)(out) + ADP + phosphate + H(+)</text>
        <dbReference type="Rhea" id="RHEA:20621"/>
        <dbReference type="ChEBI" id="CHEBI:15377"/>
        <dbReference type="ChEBI" id="CHEBI:15378"/>
        <dbReference type="ChEBI" id="CHEBI:29105"/>
        <dbReference type="ChEBI" id="CHEBI:30616"/>
        <dbReference type="ChEBI" id="CHEBI:43474"/>
        <dbReference type="ChEBI" id="CHEBI:456216"/>
        <dbReference type="EC" id="7.2.2.12"/>
    </reaction>
</comment>
<keyword evidence="8" id="KW-0479">Metal-binding</keyword>
<keyword evidence="4 8" id="KW-1133">Transmembrane helix</keyword>
<evidence type="ECO:0000313" key="10">
    <source>
        <dbReference type="EMBL" id="SKB64137.1"/>
    </source>
</evidence>
<dbReference type="NCBIfam" id="TIGR01525">
    <property type="entry name" value="ATPase-IB_hvy"/>
    <property type="match status" value="1"/>
</dbReference>
<evidence type="ECO:0000256" key="6">
    <source>
        <dbReference type="ARBA" id="ARBA00039097"/>
    </source>
</evidence>
<dbReference type="GO" id="GO:0005886">
    <property type="term" value="C:plasma membrane"/>
    <property type="evidence" value="ECO:0007669"/>
    <property type="project" value="UniProtKB-SubCell"/>
</dbReference>
<dbReference type="EC" id="7.2.2.12" evidence="6"/>
<reference evidence="10 11" key="1">
    <citation type="submission" date="2017-02" db="EMBL/GenBank/DDBJ databases">
        <authorList>
            <person name="Peterson S.W."/>
        </authorList>
    </citation>
    <scope>NUCLEOTIDE SEQUENCE [LARGE SCALE GENOMIC DNA]</scope>
    <source>
        <strain evidence="10 11">DSM 22323</strain>
    </source>
</reference>
<dbReference type="InterPro" id="IPR051014">
    <property type="entry name" value="Cation_Transport_ATPase_IB"/>
</dbReference>
<dbReference type="EMBL" id="FUYZ01000001">
    <property type="protein sequence ID" value="SKB64137.1"/>
    <property type="molecule type" value="Genomic_DNA"/>
</dbReference>
<dbReference type="InterPro" id="IPR023299">
    <property type="entry name" value="ATPase_P-typ_cyto_dom_N"/>
</dbReference>
<dbReference type="InterPro" id="IPR008250">
    <property type="entry name" value="ATPase_P-typ_transduc_dom_A_sf"/>
</dbReference>
<dbReference type="Pfam" id="PF00702">
    <property type="entry name" value="Hydrolase"/>
    <property type="match status" value="1"/>
</dbReference>
<dbReference type="Gene3D" id="3.40.1110.10">
    <property type="entry name" value="Calcium-transporting ATPase, cytoplasmic domain N"/>
    <property type="match status" value="1"/>
</dbReference>
<evidence type="ECO:0000259" key="9">
    <source>
        <dbReference type="Pfam" id="PF00122"/>
    </source>
</evidence>
<comment type="similarity">
    <text evidence="2 8">Belongs to the cation transport ATPase (P-type) (TC 3.A.3) family. Type IB subfamily.</text>
</comment>
<dbReference type="CDD" id="cd07544">
    <property type="entry name" value="P-type_ATPase_HM"/>
    <property type="match status" value="1"/>
</dbReference>
<feature type="transmembrane region" description="Helical" evidence="8">
    <location>
        <begin position="550"/>
        <end position="573"/>
    </location>
</feature>
<dbReference type="SUPFAM" id="SSF81665">
    <property type="entry name" value="Calcium ATPase, transmembrane domain M"/>
    <property type="match status" value="1"/>
</dbReference>
<dbReference type="Pfam" id="PF00122">
    <property type="entry name" value="E1-E2_ATPase"/>
    <property type="match status" value="1"/>
</dbReference>
<comment type="subcellular location">
    <subcellularLocation>
        <location evidence="8">Cell membrane</location>
    </subcellularLocation>
    <subcellularLocation>
        <location evidence="1">Membrane</location>
    </subcellularLocation>
</comment>
<dbReference type="PANTHER" id="PTHR48085:SF5">
    <property type="entry name" value="CADMIUM_ZINC-TRANSPORTING ATPASE HMA4-RELATED"/>
    <property type="match status" value="1"/>
</dbReference>